<evidence type="ECO:0000313" key="2">
    <source>
        <dbReference type="Proteomes" id="UP000789920"/>
    </source>
</evidence>
<accession>A0ACA9PCJ8</accession>
<name>A0ACA9PCJ8_9GLOM</name>
<reference evidence="1" key="1">
    <citation type="submission" date="2021-06" db="EMBL/GenBank/DDBJ databases">
        <authorList>
            <person name="Kallberg Y."/>
            <person name="Tangrot J."/>
            <person name="Rosling A."/>
        </authorList>
    </citation>
    <scope>NUCLEOTIDE SEQUENCE</scope>
    <source>
        <strain evidence="1">MA461A</strain>
    </source>
</reference>
<sequence>STGFVNFGQKSFIKEHASSEQHKDAIRLDAVKKTVNKELEQPTEQNKNHIIGIAKIVYTLVQQDILLAKLLYMV</sequence>
<proteinExistence type="predicted"/>
<gene>
    <name evidence="1" type="ORF">RPERSI_LOCUS9767</name>
</gene>
<organism evidence="1 2">
    <name type="scientific">Racocetra persica</name>
    <dbReference type="NCBI Taxonomy" id="160502"/>
    <lineage>
        <taxon>Eukaryota</taxon>
        <taxon>Fungi</taxon>
        <taxon>Fungi incertae sedis</taxon>
        <taxon>Mucoromycota</taxon>
        <taxon>Glomeromycotina</taxon>
        <taxon>Glomeromycetes</taxon>
        <taxon>Diversisporales</taxon>
        <taxon>Gigasporaceae</taxon>
        <taxon>Racocetra</taxon>
    </lineage>
</organism>
<keyword evidence="2" id="KW-1185">Reference proteome</keyword>
<evidence type="ECO:0000313" key="1">
    <source>
        <dbReference type="EMBL" id="CAG8695577.1"/>
    </source>
</evidence>
<comment type="caution">
    <text evidence="1">The sequence shown here is derived from an EMBL/GenBank/DDBJ whole genome shotgun (WGS) entry which is preliminary data.</text>
</comment>
<feature type="non-terminal residue" evidence="1">
    <location>
        <position position="1"/>
    </location>
</feature>
<dbReference type="EMBL" id="CAJVQC010018715">
    <property type="protein sequence ID" value="CAG8695577.1"/>
    <property type="molecule type" value="Genomic_DNA"/>
</dbReference>
<protein>
    <submittedName>
        <fullName evidence="1">23972_t:CDS:1</fullName>
    </submittedName>
</protein>
<dbReference type="Proteomes" id="UP000789920">
    <property type="component" value="Unassembled WGS sequence"/>
</dbReference>